<protein>
    <recommendedName>
        <fullName evidence="6">Bacterial Ig-like domain-containing protein</fullName>
    </recommendedName>
</protein>
<comment type="caution">
    <text evidence="4">The sequence shown here is derived from an EMBL/GenBank/DDBJ whole genome shotgun (WGS) entry which is preliminary data.</text>
</comment>
<reference evidence="4 5" key="1">
    <citation type="submission" date="2019-03" db="EMBL/GenBank/DDBJ databases">
        <title>Genomics of glacier-inhabiting Cryobacterium strains.</title>
        <authorList>
            <person name="Liu Q."/>
            <person name="Xin Y.-H."/>
        </authorList>
    </citation>
    <scope>NUCLEOTIDE SEQUENCE [LARGE SCALE GENOMIC DNA]</scope>
    <source>
        <strain evidence="4 5">Hh14</strain>
    </source>
</reference>
<organism evidence="4 5">
    <name type="scientific">Cryobacterium frigoriphilum</name>
    <dbReference type="NCBI Taxonomy" id="1259150"/>
    <lineage>
        <taxon>Bacteria</taxon>
        <taxon>Bacillati</taxon>
        <taxon>Actinomycetota</taxon>
        <taxon>Actinomycetes</taxon>
        <taxon>Micrococcales</taxon>
        <taxon>Microbacteriaceae</taxon>
        <taxon>Cryobacterium</taxon>
    </lineage>
</organism>
<feature type="transmembrane region" description="Helical" evidence="2">
    <location>
        <begin position="218"/>
        <end position="243"/>
    </location>
</feature>
<feature type="signal peptide" evidence="3">
    <location>
        <begin position="1"/>
        <end position="30"/>
    </location>
</feature>
<evidence type="ECO:0000256" key="1">
    <source>
        <dbReference type="SAM" id="MobiDB-lite"/>
    </source>
</evidence>
<sequence>MKRPLRILVGSAAVLALALVLVPAAVSATAGTAVSSATPSSRPISVTVEITAAPTPSASATSTSSPAATAAALSDGSLTTTGTGQQSPATSTDVATETGIDAAVVRPVNASPTEDAVALTLDTNRVAPGGTITVSAGGYTAGEEIRVVLYSEPVVLGSATADAAGAFTATFTLPADLRTGTHTIEATGLTSGVVTNATVIVVGTAGASGGSLASTGQLWWIALGVGALGMIGVFLIGGFRGWWFTAWGTRRSLDGLQA</sequence>
<proteinExistence type="predicted"/>
<keyword evidence="2" id="KW-0472">Membrane</keyword>
<dbReference type="AlphaFoldDB" id="A0A4R9A7G6"/>
<feature type="region of interest" description="Disordered" evidence="1">
    <location>
        <begin position="55"/>
        <end position="95"/>
    </location>
</feature>
<feature type="compositionally biased region" description="Low complexity" evidence="1">
    <location>
        <begin position="55"/>
        <end position="72"/>
    </location>
</feature>
<keyword evidence="2" id="KW-0812">Transmembrane</keyword>
<evidence type="ECO:0000313" key="5">
    <source>
        <dbReference type="Proteomes" id="UP000297447"/>
    </source>
</evidence>
<accession>A0A4R9A7G6</accession>
<keyword evidence="5" id="KW-1185">Reference proteome</keyword>
<evidence type="ECO:0000313" key="4">
    <source>
        <dbReference type="EMBL" id="TFD53461.1"/>
    </source>
</evidence>
<evidence type="ECO:0008006" key="6">
    <source>
        <dbReference type="Google" id="ProtNLM"/>
    </source>
</evidence>
<dbReference type="Proteomes" id="UP000297447">
    <property type="component" value="Unassembled WGS sequence"/>
</dbReference>
<dbReference type="EMBL" id="SOHE01000021">
    <property type="protein sequence ID" value="TFD53461.1"/>
    <property type="molecule type" value="Genomic_DNA"/>
</dbReference>
<feature type="chain" id="PRO_5020627287" description="Bacterial Ig-like domain-containing protein" evidence="3">
    <location>
        <begin position="31"/>
        <end position="258"/>
    </location>
</feature>
<name>A0A4R9A7G6_9MICO</name>
<evidence type="ECO:0000256" key="2">
    <source>
        <dbReference type="SAM" id="Phobius"/>
    </source>
</evidence>
<keyword evidence="3" id="KW-0732">Signal</keyword>
<dbReference type="OrthoDB" id="9772590at2"/>
<evidence type="ECO:0000256" key="3">
    <source>
        <dbReference type="SAM" id="SignalP"/>
    </source>
</evidence>
<gene>
    <name evidence="4" type="ORF">E3T55_05465</name>
</gene>
<dbReference type="RefSeq" id="WP_134518569.1">
    <property type="nucleotide sequence ID" value="NZ_SOHE01000021.1"/>
</dbReference>
<keyword evidence="2" id="KW-1133">Transmembrane helix</keyword>